<organism evidence="2 3">
    <name type="scientific">Stenotrophomonas acidaminiphila</name>
    <dbReference type="NCBI Taxonomy" id="128780"/>
    <lineage>
        <taxon>Bacteria</taxon>
        <taxon>Pseudomonadati</taxon>
        <taxon>Pseudomonadota</taxon>
        <taxon>Gammaproteobacteria</taxon>
        <taxon>Lysobacterales</taxon>
        <taxon>Lysobacteraceae</taxon>
        <taxon>Stenotrophomonas</taxon>
    </lineage>
</organism>
<evidence type="ECO:0000313" key="2">
    <source>
        <dbReference type="EMBL" id="ALJ29718.1"/>
    </source>
</evidence>
<accession>A0A0S1B416</accession>
<gene>
    <name evidence="2" type="ORF">AOT14_33780</name>
</gene>
<dbReference type="EMBL" id="CP012900">
    <property type="protein sequence ID" value="ALJ29718.1"/>
    <property type="molecule type" value="Genomic_DNA"/>
</dbReference>
<dbReference type="KEGG" id="sacz:AOT14_33780"/>
<feature type="region of interest" description="Disordered" evidence="1">
    <location>
        <begin position="142"/>
        <end position="167"/>
    </location>
</feature>
<dbReference type="Proteomes" id="UP000061010">
    <property type="component" value="Chromosome"/>
</dbReference>
<sequence>MADRKIPSITCEGTPAPLRSLLCASIAAPAGTGRPGAVVAHCRPCVRRWPRHRRRRSLRLHVLVDQVLRPLFAGGASGAGQLQPPAIAGLQERVRAVSIAARCGQVDGLVATSPSPAIAAPAGAGRPGIAAARRRRCVRSWPAAATGDRRPAGRRRRGVDRRSMRPGGWAGGHVAVAGDRRACRCWSTRHCRRSPPAVRSVLASCSHRRSPACRKAAARCRSPLDAARWMGWWPRRRRRRSPRLQVLVDQALPPLAAGGAFGPGQLQPPAIAGLQEGGGAVSIAARCGQVDGWWPRHRRRRSLHLPVLVHQVLRPFAAAARSALARCWCWENSAMPLAMVHVSRPHVGKIMWPMLLI</sequence>
<dbReference type="PATRIC" id="fig|128780.6.peg.3421"/>
<dbReference type="AlphaFoldDB" id="A0A0S1B416"/>
<evidence type="ECO:0000313" key="3">
    <source>
        <dbReference type="Proteomes" id="UP000061010"/>
    </source>
</evidence>
<evidence type="ECO:0000256" key="1">
    <source>
        <dbReference type="SAM" id="MobiDB-lite"/>
    </source>
</evidence>
<name>A0A0S1B416_9GAMM</name>
<protein>
    <submittedName>
        <fullName evidence="2">Uncharacterized protein</fullName>
    </submittedName>
</protein>
<proteinExistence type="predicted"/>
<keyword evidence="3" id="KW-1185">Reference proteome</keyword>
<reference evidence="2 3" key="1">
    <citation type="journal article" date="2015" name="Genome Announc.">
        <title>Complete Genome Sequencing of Stenotrophomonas acidaminiphila ZAC14D2_NAIMI4_2, a Multidrug-Resistant Strain Isolated from Sediments of a Polluted River in Mexico, Uncovers New Antibiotic Resistance Genes and a Novel Class-II Lasso Peptide Biosynthesis Gene Cluster.</title>
        <authorList>
            <person name="Vinuesa P."/>
            <person name="Ochoa-Sanchez L.E."/>
        </authorList>
    </citation>
    <scope>NUCLEOTIDE SEQUENCE [LARGE SCALE GENOMIC DNA]</scope>
    <source>
        <strain evidence="2 3">ZAC14D2_NAIMI4_2</strain>
    </source>
</reference>